<dbReference type="PANTHER" id="PTHR34388:SF1">
    <property type="entry name" value="DNA POLYMERASE III SUBUNIT DELTA"/>
    <property type="match status" value="1"/>
</dbReference>
<dbReference type="SUPFAM" id="SSF48019">
    <property type="entry name" value="post-AAA+ oligomerization domain-like"/>
    <property type="match status" value="1"/>
</dbReference>
<keyword evidence="5" id="KW-0239">DNA-directed DNA polymerase</keyword>
<sequence>MPVLTWNEIRPAPVILLSGPEEVLAERSLTIIRDFLRTEDPALEVSDIAADLYHPGELLTVASPSLFGEPRLIRVSAVEKATEDFLLDALRYLEQPADGTTLLLRHRGGVRGKKLLDRVRAAADIAIEVTCPELRKEIEKQDFVVAEFRAAGRRIAPAALRSLVTAFSDDLRELAATCRQLLADTPGEITPSVVAQYCGGRVDTNAFAVADAAIAGHRGDALIALRHALDGGTDPVPLVAVFAMKLRTMARVSGETGGEARVAAALGLAPWQVGRARRDLSGWEDEGLAAAIVATTTTDAAVKGAERDPVFALERLVAVVAGRGRYPT</sequence>
<dbReference type="Proteomes" id="UP000219994">
    <property type="component" value="Unassembled WGS sequence"/>
</dbReference>
<gene>
    <name evidence="9" type="ORF">B5766_05535</name>
</gene>
<accession>A0A2A6FSB7</accession>
<dbReference type="Gene3D" id="1.20.272.10">
    <property type="match status" value="1"/>
</dbReference>
<dbReference type="PANTHER" id="PTHR34388">
    <property type="entry name" value="DNA POLYMERASE III SUBUNIT DELTA"/>
    <property type="match status" value="1"/>
</dbReference>
<evidence type="ECO:0000313" key="10">
    <source>
        <dbReference type="Proteomes" id="UP000219994"/>
    </source>
</evidence>
<reference evidence="10" key="1">
    <citation type="submission" date="2017-03" db="EMBL/GenBank/DDBJ databases">
        <authorList>
            <person name="Lund M.B."/>
        </authorList>
    </citation>
    <scope>NUCLEOTIDE SEQUENCE [LARGE SCALE GENOMIC DNA]</scope>
</reference>
<name>A0A2A6FSB7_9MICO</name>
<dbReference type="GO" id="GO:0009360">
    <property type="term" value="C:DNA polymerase III complex"/>
    <property type="evidence" value="ECO:0007669"/>
    <property type="project" value="TreeGrafter"/>
</dbReference>
<evidence type="ECO:0000256" key="7">
    <source>
        <dbReference type="ARBA" id="ARBA00049244"/>
    </source>
</evidence>
<comment type="caution">
    <text evidence="9">The sequence shown here is derived from an EMBL/GenBank/DDBJ whole genome shotgun (WGS) entry which is preliminary data.</text>
</comment>
<evidence type="ECO:0000256" key="6">
    <source>
        <dbReference type="ARBA" id="ARBA00034754"/>
    </source>
</evidence>
<dbReference type="InterPro" id="IPR008921">
    <property type="entry name" value="DNA_pol3_clamp-load_cplx_C"/>
</dbReference>
<keyword evidence="2" id="KW-0808">Transferase</keyword>
<evidence type="ECO:0000256" key="2">
    <source>
        <dbReference type="ARBA" id="ARBA00022679"/>
    </source>
</evidence>
<dbReference type="GO" id="GO:0006261">
    <property type="term" value="P:DNA-templated DNA replication"/>
    <property type="evidence" value="ECO:0007669"/>
    <property type="project" value="TreeGrafter"/>
</dbReference>
<evidence type="ECO:0000259" key="8">
    <source>
        <dbReference type="Pfam" id="PF21694"/>
    </source>
</evidence>
<dbReference type="AlphaFoldDB" id="A0A2A6FSB7"/>
<dbReference type="InterPro" id="IPR027417">
    <property type="entry name" value="P-loop_NTPase"/>
</dbReference>
<dbReference type="GO" id="GO:0003677">
    <property type="term" value="F:DNA binding"/>
    <property type="evidence" value="ECO:0007669"/>
    <property type="project" value="InterPro"/>
</dbReference>
<evidence type="ECO:0000256" key="3">
    <source>
        <dbReference type="ARBA" id="ARBA00022695"/>
    </source>
</evidence>
<keyword evidence="3" id="KW-0548">Nucleotidyltransferase</keyword>
<comment type="catalytic activity">
    <reaction evidence="7">
        <text>DNA(n) + a 2'-deoxyribonucleoside 5'-triphosphate = DNA(n+1) + diphosphate</text>
        <dbReference type="Rhea" id="RHEA:22508"/>
        <dbReference type="Rhea" id="RHEA-COMP:17339"/>
        <dbReference type="Rhea" id="RHEA-COMP:17340"/>
        <dbReference type="ChEBI" id="CHEBI:33019"/>
        <dbReference type="ChEBI" id="CHEBI:61560"/>
        <dbReference type="ChEBI" id="CHEBI:173112"/>
        <dbReference type="EC" id="2.7.7.7"/>
    </reaction>
</comment>
<dbReference type="NCBIfam" id="TIGR01128">
    <property type="entry name" value="holA"/>
    <property type="match status" value="1"/>
</dbReference>
<dbReference type="Pfam" id="PF21694">
    <property type="entry name" value="DNA_pol3_delta_C"/>
    <property type="match status" value="1"/>
</dbReference>
<protein>
    <recommendedName>
        <fullName evidence="1">DNA-directed DNA polymerase</fullName>
        <ecNumber evidence="1">2.7.7.7</ecNumber>
    </recommendedName>
</protein>
<evidence type="ECO:0000256" key="5">
    <source>
        <dbReference type="ARBA" id="ARBA00022932"/>
    </source>
</evidence>
<dbReference type="InterPro" id="IPR048466">
    <property type="entry name" value="DNA_pol3_delta-like_C"/>
</dbReference>
<comment type="similarity">
    <text evidence="6">Belongs to the DNA polymerase HolA subunit family.</text>
</comment>
<keyword evidence="4" id="KW-0235">DNA replication</keyword>
<evidence type="ECO:0000313" key="9">
    <source>
        <dbReference type="EMBL" id="PDQ35577.1"/>
    </source>
</evidence>
<dbReference type="SUPFAM" id="SSF52540">
    <property type="entry name" value="P-loop containing nucleoside triphosphate hydrolases"/>
    <property type="match status" value="1"/>
</dbReference>
<dbReference type="EC" id="2.7.7.7" evidence="1"/>
<organism evidence="9 10">
    <name type="scientific">Candidatus Lumbricidiphila eiseniae</name>
    <dbReference type="NCBI Taxonomy" id="1969409"/>
    <lineage>
        <taxon>Bacteria</taxon>
        <taxon>Bacillati</taxon>
        <taxon>Actinomycetota</taxon>
        <taxon>Actinomycetes</taxon>
        <taxon>Micrococcales</taxon>
        <taxon>Microbacteriaceae</taxon>
        <taxon>Candidatus Lumbricidiphila</taxon>
    </lineage>
</organism>
<dbReference type="GO" id="GO:0003887">
    <property type="term" value="F:DNA-directed DNA polymerase activity"/>
    <property type="evidence" value="ECO:0007669"/>
    <property type="project" value="UniProtKB-KW"/>
</dbReference>
<proteinExistence type="inferred from homology"/>
<evidence type="ECO:0000256" key="1">
    <source>
        <dbReference type="ARBA" id="ARBA00012417"/>
    </source>
</evidence>
<feature type="domain" description="DNA polymerase III delta subunit-like C-terminal" evidence="8">
    <location>
        <begin position="204"/>
        <end position="317"/>
    </location>
</feature>
<dbReference type="InterPro" id="IPR005790">
    <property type="entry name" value="DNA_polIII_delta"/>
</dbReference>
<evidence type="ECO:0000256" key="4">
    <source>
        <dbReference type="ARBA" id="ARBA00022705"/>
    </source>
</evidence>
<dbReference type="EMBL" id="NAEP01000032">
    <property type="protein sequence ID" value="PDQ35577.1"/>
    <property type="molecule type" value="Genomic_DNA"/>
</dbReference>
<dbReference type="Gene3D" id="3.40.50.300">
    <property type="entry name" value="P-loop containing nucleotide triphosphate hydrolases"/>
    <property type="match status" value="1"/>
</dbReference>